<dbReference type="Pfam" id="PF08533">
    <property type="entry name" value="Glyco_hydro_42C"/>
    <property type="match status" value="1"/>
</dbReference>
<protein>
    <recommendedName>
        <fullName evidence="3 8">Beta-galactosidase</fullName>
        <shortName evidence="8">Beta-gal</shortName>
        <ecNumber evidence="3 8">3.2.1.23</ecNumber>
    </recommendedName>
</protein>
<evidence type="ECO:0000256" key="2">
    <source>
        <dbReference type="ARBA" id="ARBA00005940"/>
    </source>
</evidence>
<dbReference type="GO" id="GO:0009341">
    <property type="term" value="C:beta-galactosidase complex"/>
    <property type="evidence" value="ECO:0007669"/>
    <property type="project" value="InterPro"/>
</dbReference>
<dbReference type="InterPro" id="IPR013738">
    <property type="entry name" value="Beta_galactosidase_Trimer"/>
</dbReference>
<dbReference type="InterPro" id="IPR013739">
    <property type="entry name" value="Beta_galactosidase_C"/>
</dbReference>
<comment type="similarity">
    <text evidence="2 8">Belongs to the glycosyl hydrolase 42 family.</text>
</comment>
<dbReference type="CDD" id="cd03143">
    <property type="entry name" value="A4_beta-galactosidase_middle_domain"/>
    <property type="match status" value="1"/>
</dbReference>
<dbReference type="InterPro" id="IPR017853">
    <property type="entry name" value="GH"/>
</dbReference>
<evidence type="ECO:0000259" key="13">
    <source>
        <dbReference type="Pfam" id="PF08533"/>
    </source>
</evidence>
<dbReference type="OrthoDB" id="9800974at2"/>
<feature type="domain" description="Glycoside hydrolase family 42 N-terminal" evidence="11">
    <location>
        <begin position="5"/>
        <end position="389"/>
    </location>
</feature>
<dbReference type="Proteomes" id="UP000265715">
    <property type="component" value="Unassembled WGS sequence"/>
</dbReference>
<dbReference type="SUPFAM" id="SSF51011">
    <property type="entry name" value="Glycosyl hydrolase domain"/>
    <property type="match status" value="1"/>
</dbReference>
<dbReference type="GO" id="GO:0046872">
    <property type="term" value="F:metal ion binding"/>
    <property type="evidence" value="ECO:0007669"/>
    <property type="project" value="UniProtKB-KW"/>
</dbReference>
<evidence type="ECO:0000256" key="6">
    <source>
        <dbReference type="ARBA" id="ARBA00022833"/>
    </source>
</evidence>
<dbReference type="EC" id="3.2.1.23" evidence="3 8"/>
<keyword evidence="5 8" id="KW-0378">Hydrolase</keyword>
<feature type="binding site" evidence="10">
    <location>
        <position position="102"/>
    </location>
    <ligand>
        <name>substrate</name>
    </ligand>
</feature>
<dbReference type="Gene3D" id="3.20.20.80">
    <property type="entry name" value="Glycosidases"/>
    <property type="match status" value="1"/>
</dbReference>
<name>A0A399F637_9DEIN</name>
<evidence type="ECO:0000256" key="1">
    <source>
        <dbReference type="ARBA" id="ARBA00001412"/>
    </source>
</evidence>
<feature type="binding site" evidence="10">
    <location>
        <position position="140"/>
    </location>
    <ligand>
        <name>substrate</name>
    </ligand>
</feature>
<dbReference type="InterPro" id="IPR003476">
    <property type="entry name" value="Glyco_hydro_42"/>
</dbReference>
<dbReference type="InterPro" id="IPR029062">
    <property type="entry name" value="Class_I_gatase-like"/>
</dbReference>
<evidence type="ECO:0000313" key="14">
    <source>
        <dbReference type="EMBL" id="RIH90342.1"/>
    </source>
</evidence>
<dbReference type="SUPFAM" id="SSF52317">
    <property type="entry name" value="Class I glutamine amidotransferase-like"/>
    <property type="match status" value="1"/>
</dbReference>
<evidence type="ECO:0000313" key="15">
    <source>
        <dbReference type="Proteomes" id="UP000265715"/>
    </source>
</evidence>
<comment type="caution">
    <text evidence="14">The sequence shown here is derived from an EMBL/GenBank/DDBJ whole genome shotgun (WGS) entry which is preliminary data.</text>
</comment>
<feature type="domain" description="Beta-galactosidase trimerisation" evidence="12">
    <location>
        <begin position="399"/>
        <end position="590"/>
    </location>
</feature>
<evidence type="ECO:0000256" key="3">
    <source>
        <dbReference type="ARBA" id="ARBA00012756"/>
    </source>
</evidence>
<feature type="active site" description="Nucleophile" evidence="9">
    <location>
        <position position="313"/>
    </location>
</feature>
<keyword evidence="15" id="KW-1185">Reference proteome</keyword>
<evidence type="ECO:0000259" key="12">
    <source>
        <dbReference type="Pfam" id="PF08532"/>
    </source>
</evidence>
<evidence type="ECO:0000256" key="8">
    <source>
        <dbReference type="PIRNR" id="PIRNR001084"/>
    </source>
</evidence>
<evidence type="ECO:0000256" key="4">
    <source>
        <dbReference type="ARBA" id="ARBA00022723"/>
    </source>
</evidence>
<evidence type="ECO:0000256" key="10">
    <source>
        <dbReference type="PIRSR" id="PIRSR001084-2"/>
    </source>
</evidence>
<feature type="domain" description="Beta-galactosidase C-terminal" evidence="13">
    <location>
        <begin position="598"/>
        <end position="644"/>
    </location>
</feature>
<dbReference type="GO" id="GO:0004565">
    <property type="term" value="F:beta-galactosidase activity"/>
    <property type="evidence" value="ECO:0007669"/>
    <property type="project" value="UniProtKB-EC"/>
</dbReference>
<feature type="binding site" evidence="10">
    <location>
        <position position="321"/>
    </location>
    <ligand>
        <name>substrate</name>
    </ligand>
</feature>
<keyword evidence="7 8" id="KW-0326">Glycosidase</keyword>
<dbReference type="AlphaFoldDB" id="A0A399F637"/>
<dbReference type="EMBL" id="QXDL01000011">
    <property type="protein sequence ID" value="RIH90342.1"/>
    <property type="molecule type" value="Genomic_DNA"/>
</dbReference>
<keyword evidence="6" id="KW-0862">Zinc</keyword>
<dbReference type="Gene3D" id="2.60.40.1180">
    <property type="entry name" value="Golgi alpha-mannosidase II"/>
    <property type="match status" value="1"/>
</dbReference>
<proteinExistence type="inferred from homology"/>
<dbReference type="PIRSF" id="PIRSF001084">
    <property type="entry name" value="B-galactosidase"/>
    <property type="match status" value="1"/>
</dbReference>
<dbReference type="RefSeq" id="WP_119313725.1">
    <property type="nucleotide sequence ID" value="NZ_QXDL01000011.1"/>
</dbReference>
<dbReference type="InterPro" id="IPR013529">
    <property type="entry name" value="Glyco_hydro_42_N"/>
</dbReference>
<dbReference type="PANTHER" id="PTHR36447:SF2">
    <property type="entry name" value="BETA-GALACTOSIDASE YESZ"/>
    <property type="match status" value="1"/>
</dbReference>
<evidence type="ECO:0000256" key="9">
    <source>
        <dbReference type="PIRSR" id="PIRSR001084-1"/>
    </source>
</evidence>
<evidence type="ECO:0000256" key="7">
    <source>
        <dbReference type="ARBA" id="ARBA00023295"/>
    </source>
</evidence>
<organism evidence="14 15">
    <name type="scientific">Calidithermus terrae</name>
    <dbReference type="NCBI Taxonomy" id="1408545"/>
    <lineage>
        <taxon>Bacteria</taxon>
        <taxon>Thermotogati</taxon>
        <taxon>Deinococcota</taxon>
        <taxon>Deinococci</taxon>
        <taxon>Thermales</taxon>
        <taxon>Thermaceae</taxon>
        <taxon>Calidithermus</taxon>
    </lineage>
</organism>
<accession>A0A399F637</accession>
<dbReference type="Pfam" id="PF02449">
    <property type="entry name" value="Glyco_hydro_42"/>
    <property type="match status" value="1"/>
</dbReference>
<evidence type="ECO:0000259" key="11">
    <source>
        <dbReference type="Pfam" id="PF02449"/>
    </source>
</evidence>
<dbReference type="Gene3D" id="3.40.50.880">
    <property type="match status" value="1"/>
</dbReference>
<gene>
    <name evidence="14" type="ORF">Mterra_00491</name>
</gene>
<dbReference type="PANTHER" id="PTHR36447">
    <property type="entry name" value="BETA-GALACTOSIDASE GANA"/>
    <property type="match status" value="1"/>
</dbReference>
<reference evidence="14 15" key="1">
    <citation type="submission" date="2018-08" db="EMBL/GenBank/DDBJ databases">
        <title>Meiothermus terrae DSM 26712 genome sequencing project.</title>
        <authorList>
            <person name="Da Costa M.S."/>
            <person name="Albuquerque L."/>
            <person name="Raposo P."/>
            <person name="Froufe H.J.C."/>
            <person name="Barroso C.S."/>
            <person name="Egas C."/>
        </authorList>
    </citation>
    <scope>NUCLEOTIDE SEQUENCE [LARGE SCALE GENOMIC DNA]</scope>
    <source>
        <strain evidence="14 15">DSM 26712</strain>
    </source>
</reference>
<comment type="catalytic activity">
    <reaction evidence="1 8">
        <text>Hydrolysis of terminal non-reducing beta-D-galactose residues in beta-D-galactosides.</text>
        <dbReference type="EC" id="3.2.1.23"/>
    </reaction>
</comment>
<dbReference type="GO" id="GO:0006012">
    <property type="term" value="P:galactose metabolic process"/>
    <property type="evidence" value="ECO:0007669"/>
    <property type="project" value="InterPro"/>
</dbReference>
<sequence length="646" mass="73991">MLGVCYYPEHWPRERWAEDARRMRELGLTYVRVGEFSWSRVEPREGHLEFEWLDTAIETLGREGLKVVLGTPTPTPPKWLVDKHPDVLAYDVQGRVRRFGSRRHYSFSSRSYLEHSRRIVSLFARRYGNNPHVAGWQVDNEYGCHDTTRSYGPEDLRAFREWLRARYGDVGALNAAWGNVFWSMEYQSFEEVELPNLTVTEANPSHWLDFYRFSSEQVAAYNRAQVEILRAHSPGRFIAHNFMGYTPDFDHFKLAEDLDVASWDSYPLGFTDMDVLPVSQQDKLRYARTGHPDMAAFHHDLYRGVKPRWWVMEQQPGPVNWAAHNPSPAPGMVRLWTWEAFAHGAEVVSYFRWRQFPQAQEQFHAGLNRPDFRPDVGYFEAEQVARELGALELPPTHPAPVALVFDYEADWLYRAQPQGQEFSYRDLAWTFYQALRSLGLDVDFVRPGGSLQGYRLVVVPSTPIVREETLEALRSAQAAVVLGPRTGSKTESLGIPPELPPGPLQALLPVKVVRVESLRPGVDFEVEWEGGRYRSSVWREWVETALEPIGNFADGKGAIFQNNNLRYLAFWPTREFLAAYLGRLAGSLGLRAHPLPEGLRLRRRGDLTFAFNYAPHPQAVPAPEGAEFVLGGPTVDAYGVSAWRRT</sequence>
<evidence type="ECO:0000256" key="5">
    <source>
        <dbReference type="ARBA" id="ARBA00022801"/>
    </source>
</evidence>
<dbReference type="InterPro" id="IPR013780">
    <property type="entry name" value="Glyco_hydro_b"/>
</dbReference>
<keyword evidence="4" id="KW-0479">Metal-binding</keyword>
<dbReference type="Pfam" id="PF08532">
    <property type="entry name" value="Glyco_hydro_42M"/>
    <property type="match status" value="1"/>
</dbReference>
<dbReference type="SUPFAM" id="SSF51445">
    <property type="entry name" value="(Trans)glycosidases"/>
    <property type="match status" value="1"/>
</dbReference>
<feature type="active site" description="Proton donor" evidence="9">
    <location>
        <position position="141"/>
    </location>
</feature>